<sequence>MRGGIRMKLKTLLFSGMIATMVATPVLAMGSGHSYYTNVYYSDDTMCNGDFGPEHSVRIRITHNTSANQTYALAACGCNGYSVGSKIILNGQGREVHAKNYAQTTSLSAPGNLVASEIHRVDYKL</sequence>
<accession>B9DYR6</accession>
<proteinExistence type="predicted"/>
<evidence type="ECO:0000313" key="2">
    <source>
        <dbReference type="Proteomes" id="UP000007969"/>
    </source>
</evidence>
<name>B9DYR6_CLOK1</name>
<dbReference type="AlphaFoldDB" id="B9DYR6"/>
<evidence type="ECO:0000313" key="1">
    <source>
        <dbReference type="EMBL" id="BAH05391.1"/>
    </source>
</evidence>
<dbReference type="KEGG" id="ckr:CKR_0340"/>
<gene>
    <name evidence="1" type="ordered locus">CKR_0340</name>
</gene>
<reference evidence="2" key="1">
    <citation type="submission" date="2005-09" db="EMBL/GenBank/DDBJ databases">
        <title>Complete genome sequence of Clostridium kluyveri and comparative genomics of Clostridia species.</title>
        <authorList>
            <person name="Inui M."/>
            <person name="Nonaka H."/>
            <person name="Shinoda Y."/>
            <person name="Ikenaga Y."/>
            <person name="Abe M."/>
            <person name="Naito K."/>
            <person name="Vertes A.A."/>
            <person name="Yukawa H."/>
        </authorList>
    </citation>
    <scope>NUCLEOTIDE SEQUENCE [LARGE SCALE GENOMIC DNA]</scope>
    <source>
        <strain evidence="2">NBRC 12016</strain>
    </source>
</reference>
<dbReference type="EMBL" id="AP009049">
    <property type="protein sequence ID" value="BAH05391.1"/>
    <property type="molecule type" value="Genomic_DNA"/>
</dbReference>
<dbReference type="HOGENOM" id="CLU_1988765_0_0_9"/>
<protein>
    <submittedName>
        <fullName evidence="1">Uncharacterized protein</fullName>
    </submittedName>
</protein>
<dbReference type="Proteomes" id="UP000007969">
    <property type="component" value="Chromosome"/>
</dbReference>
<organism evidence="1 2">
    <name type="scientific">Clostridium kluyveri (strain NBRC 12016)</name>
    <dbReference type="NCBI Taxonomy" id="583346"/>
    <lineage>
        <taxon>Bacteria</taxon>
        <taxon>Bacillati</taxon>
        <taxon>Bacillota</taxon>
        <taxon>Clostridia</taxon>
        <taxon>Eubacteriales</taxon>
        <taxon>Clostridiaceae</taxon>
        <taxon>Clostridium</taxon>
    </lineage>
</organism>